<dbReference type="AlphaFoldDB" id="A0A8X6Y7R5"/>
<keyword evidence="1" id="KW-1133">Transmembrane helix</keyword>
<feature type="transmembrane region" description="Helical" evidence="1">
    <location>
        <begin position="47"/>
        <end position="63"/>
    </location>
</feature>
<evidence type="ECO:0000313" key="2">
    <source>
        <dbReference type="EMBL" id="GFY67691.1"/>
    </source>
</evidence>
<proteinExistence type="predicted"/>
<dbReference type="EMBL" id="BMAV01016680">
    <property type="protein sequence ID" value="GFY67691.1"/>
    <property type="molecule type" value="Genomic_DNA"/>
</dbReference>
<reference evidence="2" key="1">
    <citation type="submission" date="2020-08" db="EMBL/GenBank/DDBJ databases">
        <title>Multicomponent nature underlies the extraordinary mechanical properties of spider dragline silk.</title>
        <authorList>
            <person name="Kono N."/>
            <person name="Nakamura H."/>
            <person name="Mori M."/>
            <person name="Yoshida Y."/>
            <person name="Ohtoshi R."/>
            <person name="Malay A.D."/>
            <person name="Moran D.A.P."/>
            <person name="Tomita M."/>
            <person name="Numata K."/>
            <person name="Arakawa K."/>
        </authorList>
    </citation>
    <scope>NUCLEOTIDE SEQUENCE</scope>
</reference>
<gene>
    <name evidence="2" type="ORF">TNIN_157541</name>
</gene>
<keyword evidence="3" id="KW-1185">Reference proteome</keyword>
<keyword evidence="1" id="KW-0472">Membrane</keyword>
<comment type="caution">
    <text evidence="2">The sequence shown here is derived from an EMBL/GenBank/DDBJ whole genome shotgun (WGS) entry which is preliminary data.</text>
</comment>
<dbReference type="Proteomes" id="UP000886998">
    <property type="component" value="Unassembled WGS sequence"/>
</dbReference>
<organism evidence="2 3">
    <name type="scientific">Trichonephila inaurata madagascariensis</name>
    <dbReference type="NCBI Taxonomy" id="2747483"/>
    <lineage>
        <taxon>Eukaryota</taxon>
        <taxon>Metazoa</taxon>
        <taxon>Ecdysozoa</taxon>
        <taxon>Arthropoda</taxon>
        <taxon>Chelicerata</taxon>
        <taxon>Arachnida</taxon>
        <taxon>Araneae</taxon>
        <taxon>Araneomorphae</taxon>
        <taxon>Entelegynae</taxon>
        <taxon>Araneoidea</taxon>
        <taxon>Nephilidae</taxon>
        <taxon>Trichonephila</taxon>
        <taxon>Trichonephila inaurata</taxon>
    </lineage>
</organism>
<keyword evidence="1" id="KW-0812">Transmembrane</keyword>
<evidence type="ECO:0000256" key="1">
    <source>
        <dbReference type="SAM" id="Phobius"/>
    </source>
</evidence>
<feature type="transmembrane region" description="Helical" evidence="1">
    <location>
        <begin position="69"/>
        <end position="87"/>
    </location>
</feature>
<sequence>MSPCDFHAFDPLKTAERTALQLGRQTQGHCEGLSLDKATRISDTRNPFGLLINGIVVFNPMVYTLSKSSFIPTVVFLISSTHTLYLYSLCFNLHTKFHSIYFCNSIRHTQTKTTIRNLKDFYNIFNYRLTYPHSG</sequence>
<evidence type="ECO:0000313" key="3">
    <source>
        <dbReference type="Proteomes" id="UP000886998"/>
    </source>
</evidence>
<accession>A0A8X6Y7R5</accession>
<name>A0A8X6Y7R5_9ARAC</name>
<protein>
    <submittedName>
        <fullName evidence="2">Uncharacterized protein</fullName>
    </submittedName>
</protein>